<keyword evidence="4" id="KW-1185">Reference proteome</keyword>
<reference evidence="3 4" key="1">
    <citation type="submission" date="2016-07" db="EMBL/GenBank/DDBJ databases">
        <title>Pervasive Adenine N6-methylation of Active Genes in Fungi.</title>
        <authorList>
            <consortium name="DOE Joint Genome Institute"/>
            <person name="Mondo S.J."/>
            <person name="Dannebaum R.O."/>
            <person name="Kuo R.C."/>
            <person name="Labutti K."/>
            <person name="Haridas S."/>
            <person name="Kuo A."/>
            <person name="Salamov A."/>
            <person name="Ahrendt S.R."/>
            <person name="Lipzen A."/>
            <person name="Sullivan W."/>
            <person name="Andreopoulos W.B."/>
            <person name="Clum A."/>
            <person name="Lindquist E."/>
            <person name="Daum C."/>
            <person name="Ramamoorthy G.K."/>
            <person name="Gryganskyi A."/>
            <person name="Culley D."/>
            <person name="Magnuson J.K."/>
            <person name="James T.Y."/>
            <person name="O'Malley M.A."/>
            <person name="Stajich J.E."/>
            <person name="Spatafora J.W."/>
            <person name="Visel A."/>
            <person name="Grigoriev I.V."/>
        </authorList>
    </citation>
    <scope>NUCLEOTIDE SEQUENCE [LARGE SCALE GENOMIC DNA]</scope>
    <source>
        <strain evidence="3 4">NRRL 3301</strain>
    </source>
</reference>
<evidence type="ECO:0008006" key="5">
    <source>
        <dbReference type="Google" id="ProtNLM"/>
    </source>
</evidence>
<sequence>MDTSLSNTDPGSTSSAMIITFEVVFSVAIFLVVAGCYVFGIQQRKRRHKVNMDQYDAMVERALTRHDQTLMRHMRRHSSTISIDTTHLIPPPSYQTAVNNPVNRLNDRDVHRLSQALLTTHLARSMDLASPLSPATNPDNPQCVLPDYDGLRKQVPFFQQDHPSPPHQEERINDDPSPLAIPPLAITRPVSTEQSSIPSIHSQTHSG</sequence>
<organism evidence="3 4">
    <name type="scientific">Hesseltinella vesiculosa</name>
    <dbReference type="NCBI Taxonomy" id="101127"/>
    <lineage>
        <taxon>Eukaryota</taxon>
        <taxon>Fungi</taxon>
        <taxon>Fungi incertae sedis</taxon>
        <taxon>Mucoromycota</taxon>
        <taxon>Mucoromycotina</taxon>
        <taxon>Mucoromycetes</taxon>
        <taxon>Mucorales</taxon>
        <taxon>Cunninghamellaceae</taxon>
        <taxon>Hesseltinella</taxon>
    </lineage>
</organism>
<proteinExistence type="predicted"/>
<evidence type="ECO:0000256" key="2">
    <source>
        <dbReference type="SAM" id="Phobius"/>
    </source>
</evidence>
<name>A0A1X2GF39_9FUNG</name>
<gene>
    <name evidence="3" type="ORF">DM01DRAFT_1060763</name>
</gene>
<dbReference type="AlphaFoldDB" id="A0A1X2GF39"/>
<comment type="caution">
    <text evidence="3">The sequence shown here is derived from an EMBL/GenBank/DDBJ whole genome shotgun (WGS) entry which is preliminary data.</text>
</comment>
<feature type="region of interest" description="Disordered" evidence="1">
    <location>
        <begin position="157"/>
        <end position="207"/>
    </location>
</feature>
<evidence type="ECO:0000313" key="3">
    <source>
        <dbReference type="EMBL" id="ORX52365.1"/>
    </source>
</evidence>
<feature type="transmembrane region" description="Helical" evidence="2">
    <location>
        <begin position="16"/>
        <end position="39"/>
    </location>
</feature>
<dbReference type="Proteomes" id="UP000242146">
    <property type="component" value="Unassembled WGS sequence"/>
</dbReference>
<protein>
    <recommendedName>
        <fullName evidence="5">Transmembrane protein</fullName>
    </recommendedName>
</protein>
<evidence type="ECO:0000256" key="1">
    <source>
        <dbReference type="SAM" id="MobiDB-lite"/>
    </source>
</evidence>
<dbReference type="OrthoDB" id="10530695at2759"/>
<dbReference type="EMBL" id="MCGT01000018">
    <property type="protein sequence ID" value="ORX52365.1"/>
    <property type="molecule type" value="Genomic_DNA"/>
</dbReference>
<accession>A0A1X2GF39</accession>
<keyword evidence="2" id="KW-0812">Transmembrane</keyword>
<feature type="compositionally biased region" description="Polar residues" evidence="1">
    <location>
        <begin position="189"/>
        <end position="207"/>
    </location>
</feature>
<keyword evidence="2" id="KW-0472">Membrane</keyword>
<evidence type="ECO:0000313" key="4">
    <source>
        <dbReference type="Proteomes" id="UP000242146"/>
    </source>
</evidence>
<keyword evidence="2" id="KW-1133">Transmembrane helix</keyword>